<dbReference type="AlphaFoldDB" id="A0A0N1H6W3"/>
<feature type="domain" description="Amidase" evidence="1">
    <location>
        <begin position="190"/>
        <end position="377"/>
    </location>
</feature>
<dbReference type="SUPFAM" id="SSF75304">
    <property type="entry name" value="Amidase signature (AS) enzymes"/>
    <property type="match status" value="1"/>
</dbReference>
<evidence type="ECO:0000313" key="4">
    <source>
        <dbReference type="Proteomes" id="UP000038010"/>
    </source>
</evidence>
<dbReference type="STRING" id="1664694.A0A0N1H6W3"/>
<comment type="caution">
    <text evidence="3">The sequence shown here is derived from an EMBL/GenBank/DDBJ whole genome shotgun (WGS) entry which is preliminary data.</text>
</comment>
<dbReference type="EMBL" id="LFJN01000025">
    <property type="protein sequence ID" value="KPI37204.1"/>
    <property type="molecule type" value="Genomic_DNA"/>
</dbReference>
<dbReference type="RefSeq" id="XP_017997167.1">
    <property type="nucleotide sequence ID" value="XM_018141482.1"/>
</dbReference>
<keyword evidence="3" id="KW-0808">Transferase</keyword>
<dbReference type="PANTHER" id="PTHR46310:SF7">
    <property type="entry name" value="AMIDASE 1"/>
    <property type="match status" value="1"/>
</dbReference>
<reference evidence="3 4" key="1">
    <citation type="submission" date="2015-06" db="EMBL/GenBank/DDBJ databases">
        <title>Draft genome of the ant-associated black yeast Phialophora attae CBS 131958.</title>
        <authorList>
            <person name="Moreno L.F."/>
            <person name="Stielow B.J."/>
            <person name="de Hoog S."/>
            <person name="Vicente V.A."/>
            <person name="Weiss V.A."/>
            <person name="de Vries M."/>
            <person name="Cruz L.M."/>
            <person name="Souza E.M."/>
        </authorList>
    </citation>
    <scope>NUCLEOTIDE SEQUENCE [LARGE SCALE GENOMIC DNA]</scope>
    <source>
        <strain evidence="3 4">CBS 131958</strain>
    </source>
</reference>
<keyword evidence="4" id="KW-1185">Reference proteome</keyword>
<organism evidence="3 4">
    <name type="scientific">Cyphellophora attinorum</name>
    <dbReference type="NCBI Taxonomy" id="1664694"/>
    <lineage>
        <taxon>Eukaryota</taxon>
        <taxon>Fungi</taxon>
        <taxon>Dikarya</taxon>
        <taxon>Ascomycota</taxon>
        <taxon>Pezizomycotina</taxon>
        <taxon>Eurotiomycetes</taxon>
        <taxon>Chaetothyriomycetidae</taxon>
        <taxon>Chaetothyriales</taxon>
        <taxon>Cyphellophoraceae</taxon>
        <taxon>Cyphellophora</taxon>
    </lineage>
</organism>
<accession>A0A0N1H6W3</accession>
<name>A0A0N1H6W3_9EURO</name>
<protein>
    <submittedName>
        <fullName evidence="3">Glutamyl-tRNA(Gln) amidotransferase subunit A, mitochondrial</fullName>
    </submittedName>
</protein>
<dbReference type="InterPro" id="IPR058329">
    <property type="entry name" value="Arp1_N"/>
</dbReference>
<dbReference type="GO" id="GO:0016740">
    <property type="term" value="F:transferase activity"/>
    <property type="evidence" value="ECO:0007669"/>
    <property type="project" value="UniProtKB-KW"/>
</dbReference>
<dbReference type="PANTHER" id="PTHR46310">
    <property type="entry name" value="AMIDASE 1"/>
    <property type="match status" value="1"/>
</dbReference>
<dbReference type="InterPro" id="IPR023631">
    <property type="entry name" value="Amidase_dom"/>
</dbReference>
<dbReference type="VEuPathDB" id="FungiDB:AB675_1581"/>
<feature type="domain" description="Scytalone dehydratase-like protein Arp1 N-terminal" evidence="2">
    <location>
        <begin position="52"/>
        <end position="136"/>
    </location>
</feature>
<sequence>MSNLTSAGQSTTSQSSLFTREDSLISLNGAHFLVPSKAITGVLFANRDGQLVTVIKPGQGQAITVDFVSDVVAEYTRLDDVWQTAFLSGVVFLVAHETRPDIDAAVQDYLKQLGNVWVDTLAVTDASDDVQAGPYIILGGRLHDTFKLVDDSHGTFMTAVRPLTNDTFQPLPYKSSTDQFSAVALPSRLKARAGPGSPFRGIRIAVKEQIFLKGIKASLQSRAFYNTYGPRPETAKCLAKLQSGGAHILGTLKMNPFGAWVEPVEYIDYQAPWNPRADGYQSSGGSSTGSAAALAAYEWLDFTLGADTWGSVMRPALWCGLFGLRPTTGSVSVEGMRPGIRFMDTPGVYGRDLGKLLTFAESWLDHDHLQLDAKKPFTSIIWAVDLWETIDENQRDLARSFLRILAKETGLAAEEVSFAQKWAESPPEEAGTQSLGDYTTKAVGDLGFESKQNQQQFTRDYHQKFGSWPYRSPPNQQALDKLTNITEDGFHDALNRMQVFKKWFRANIWRPETSNPIILVPIENITPRYRDEFPNFRRPPPGINSLFLSPVLGAPELLVPVDEIPYHSRVTGQEEHLPFVVGLMSAPGTDLLLIEDTLRVFSSSDRLHTRVHTGKRMFFKTVTENAASQRPLDVREPVKNRRYGHGR</sequence>
<dbReference type="GeneID" id="28733362"/>
<dbReference type="Gene3D" id="3.90.1300.10">
    <property type="entry name" value="Amidase signature (AS) domain"/>
    <property type="match status" value="1"/>
</dbReference>
<proteinExistence type="predicted"/>
<dbReference type="InterPro" id="IPR036928">
    <property type="entry name" value="AS_sf"/>
</dbReference>
<gene>
    <name evidence="3" type="ORF">AB675_1581</name>
</gene>
<evidence type="ECO:0000259" key="2">
    <source>
        <dbReference type="Pfam" id="PF26053"/>
    </source>
</evidence>
<dbReference type="Pfam" id="PF26053">
    <property type="entry name" value="DUF8016"/>
    <property type="match status" value="1"/>
</dbReference>
<dbReference type="Pfam" id="PF01425">
    <property type="entry name" value="Amidase"/>
    <property type="match status" value="1"/>
</dbReference>
<dbReference type="Proteomes" id="UP000038010">
    <property type="component" value="Unassembled WGS sequence"/>
</dbReference>
<dbReference type="OrthoDB" id="4347796at2759"/>
<evidence type="ECO:0000259" key="1">
    <source>
        <dbReference type="Pfam" id="PF01425"/>
    </source>
</evidence>
<evidence type="ECO:0000313" key="3">
    <source>
        <dbReference type="EMBL" id="KPI37204.1"/>
    </source>
</evidence>